<organism evidence="6 7">
    <name type="scientific">Batrachochytrium dendrobatidis (strain JEL423)</name>
    <dbReference type="NCBI Taxonomy" id="403673"/>
    <lineage>
        <taxon>Eukaryota</taxon>
        <taxon>Fungi</taxon>
        <taxon>Fungi incertae sedis</taxon>
        <taxon>Chytridiomycota</taxon>
        <taxon>Chytridiomycota incertae sedis</taxon>
        <taxon>Chytridiomycetes</taxon>
        <taxon>Rhizophydiales</taxon>
        <taxon>Rhizophydiales incertae sedis</taxon>
        <taxon>Batrachochytrium</taxon>
    </lineage>
</organism>
<dbReference type="SUPFAM" id="SSF53187">
    <property type="entry name" value="Zn-dependent exopeptidases"/>
    <property type="match status" value="1"/>
</dbReference>
<evidence type="ECO:0000256" key="2">
    <source>
        <dbReference type="SAM" id="SignalP"/>
    </source>
</evidence>
<feature type="signal peptide" evidence="2">
    <location>
        <begin position="1"/>
        <end position="20"/>
    </location>
</feature>
<dbReference type="FunFam" id="3.50.30.30:FF:000008">
    <property type="entry name" value="Glutamate carboxypeptidase 2"/>
    <property type="match status" value="1"/>
</dbReference>
<dbReference type="InterPro" id="IPR007365">
    <property type="entry name" value="TFR-like_dimer_dom"/>
</dbReference>
<feature type="domain" description="Peptidase M28" evidence="5">
    <location>
        <begin position="347"/>
        <end position="539"/>
    </location>
</feature>
<dbReference type="InterPro" id="IPR046450">
    <property type="entry name" value="PA_dom_sf"/>
</dbReference>
<gene>
    <name evidence="6" type="ORF">BDEG_22656</name>
</gene>
<evidence type="ECO:0000313" key="6">
    <source>
        <dbReference type="EMBL" id="OAJ38751.1"/>
    </source>
</evidence>
<dbReference type="PANTHER" id="PTHR10404:SF46">
    <property type="entry name" value="VACUOLAR PROTEIN SORTING-ASSOCIATED PROTEIN 70"/>
    <property type="match status" value="1"/>
</dbReference>
<dbReference type="Gene3D" id="1.20.930.40">
    <property type="entry name" value="Transferrin receptor-like, dimerisation domain"/>
    <property type="match status" value="1"/>
</dbReference>
<evidence type="ECO:0000259" key="4">
    <source>
        <dbReference type="Pfam" id="PF04253"/>
    </source>
</evidence>
<feature type="chain" id="PRO_5008077578" description="Glutamate carboxypeptidase II" evidence="2">
    <location>
        <begin position="21"/>
        <end position="756"/>
    </location>
</feature>
<feature type="domain" description="Transferrin receptor-like dimerisation" evidence="4">
    <location>
        <begin position="605"/>
        <end position="754"/>
    </location>
</feature>
<dbReference type="CDD" id="cd02121">
    <property type="entry name" value="PA_GCPII_like"/>
    <property type="match status" value="1"/>
</dbReference>
<dbReference type="InterPro" id="IPR036757">
    <property type="entry name" value="TFR-like_dimer_dom_sf"/>
</dbReference>
<evidence type="ECO:0000259" key="5">
    <source>
        <dbReference type="Pfam" id="PF04389"/>
    </source>
</evidence>
<proteinExistence type="inferred from homology"/>
<dbReference type="GO" id="GO:0004180">
    <property type="term" value="F:carboxypeptidase activity"/>
    <property type="evidence" value="ECO:0007669"/>
    <property type="project" value="TreeGrafter"/>
</dbReference>
<dbReference type="PANTHER" id="PTHR10404">
    <property type="entry name" value="N-ACETYLATED-ALPHA-LINKED ACIDIC DIPEPTIDASE"/>
    <property type="match status" value="1"/>
</dbReference>
<name>A0A177WHC6_BATDL</name>
<dbReference type="Pfam" id="PF02225">
    <property type="entry name" value="PA"/>
    <property type="match status" value="1"/>
</dbReference>
<dbReference type="Proteomes" id="UP000077115">
    <property type="component" value="Unassembled WGS sequence"/>
</dbReference>
<dbReference type="CDD" id="cd08022">
    <property type="entry name" value="M28_PSMA_like"/>
    <property type="match status" value="1"/>
</dbReference>
<dbReference type="Pfam" id="PF04389">
    <property type="entry name" value="Peptidase_M28"/>
    <property type="match status" value="1"/>
</dbReference>
<evidence type="ECO:0000256" key="1">
    <source>
        <dbReference type="ARBA" id="ARBA00005634"/>
    </source>
</evidence>
<accession>A0A177WHC6</accession>
<dbReference type="InterPro" id="IPR003137">
    <property type="entry name" value="PA_domain"/>
</dbReference>
<protein>
    <recommendedName>
        <fullName evidence="8">Glutamate carboxypeptidase II</fullName>
    </recommendedName>
</protein>
<dbReference type="InterPro" id="IPR039373">
    <property type="entry name" value="Peptidase_M28B"/>
</dbReference>
<dbReference type="SUPFAM" id="SSF47672">
    <property type="entry name" value="Transferrin receptor-like dimerisation domain"/>
    <property type="match status" value="1"/>
</dbReference>
<evidence type="ECO:0008006" key="8">
    <source>
        <dbReference type="Google" id="ProtNLM"/>
    </source>
</evidence>
<dbReference type="eggNOG" id="KOG2195">
    <property type="taxonomic scope" value="Eukaryota"/>
</dbReference>
<dbReference type="FunFam" id="3.40.630.10:FF:000101">
    <property type="entry name" value="N-acetylated alpha-linked acidic dipeptidase like 1"/>
    <property type="match status" value="1"/>
</dbReference>
<dbReference type="SUPFAM" id="SSF52025">
    <property type="entry name" value="PA domain"/>
    <property type="match status" value="1"/>
</dbReference>
<dbReference type="AlphaFoldDB" id="A0A177WHC6"/>
<dbReference type="Gene3D" id="3.50.30.30">
    <property type="match status" value="1"/>
</dbReference>
<dbReference type="InterPro" id="IPR007484">
    <property type="entry name" value="Peptidase_M28"/>
</dbReference>
<reference evidence="6 7" key="1">
    <citation type="submission" date="2006-10" db="EMBL/GenBank/DDBJ databases">
        <title>The Genome Sequence of Batrachochytrium dendrobatidis JEL423.</title>
        <authorList>
            <consortium name="The Broad Institute Genome Sequencing Platform"/>
            <person name="Birren B."/>
            <person name="Lander E."/>
            <person name="Galagan J."/>
            <person name="Cuomo C."/>
            <person name="Devon K."/>
            <person name="Jaffe D."/>
            <person name="Butler J."/>
            <person name="Alvarez P."/>
            <person name="Gnerre S."/>
            <person name="Grabherr M."/>
            <person name="Kleber M."/>
            <person name="Mauceli E."/>
            <person name="Brockman W."/>
            <person name="Young S."/>
            <person name="LaButti K."/>
            <person name="Sykes S."/>
            <person name="DeCaprio D."/>
            <person name="Crawford M."/>
            <person name="Koehrsen M."/>
            <person name="Engels R."/>
            <person name="Montgomery P."/>
            <person name="Pearson M."/>
            <person name="Howarth C."/>
            <person name="Larson L."/>
            <person name="White J."/>
            <person name="O'Leary S."/>
            <person name="Kodira C."/>
            <person name="Zeng Q."/>
            <person name="Yandava C."/>
            <person name="Alvarado L."/>
            <person name="Longcore J."/>
            <person name="James T."/>
        </authorList>
    </citation>
    <scope>NUCLEOTIDE SEQUENCE [LARGE SCALE GENOMIC DNA]</scope>
    <source>
        <strain evidence="6 7">JEL423</strain>
    </source>
</reference>
<feature type="domain" description="PA" evidence="3">
    <location>
        <begin position="164"/>
        <end position="250"/>
    </location>
</feature>
<dbReference type="VEuPathDB" id="FungiDB:BDEG_22656"/>
<sequence length="756" mass="83100">MQWVITLLLSTVTSVTISSATPHKSTESISQQFGFTSAGDKPQAYSKDKWSQHKAINAFESLLTKDSIRDTLKHLTGKTHVAGSDGDNQFATYIKERWEAAGLPMTHIDSYYPLLNYPISRSLTLLEPFRYDAVLREPAIAEDTTSGDPDAVPTFLGYSPSGNVTAELVYANFGGIEDFAMLAKNGIDVKGKIVLVRYGGAFRGLKVRAAELSGAAAVLIFSDPAQDGYKMGATYPDGPWRPPHGVQRGSIQYPTFYPGDPLTPFIAATKDAPRIPIEEAPIPKIPAIPISYADAAPFLKALVGHGILARTLSLNWQGGLDMDYWTGPAAKVNMYVNNDFKIKPIWNVLSIIEGKHEPDQAIILGGHSDAWVYGSVDPSSSNSVIVETGVALGKMYKSGWRPDRTIILASWDGEEYGLLGSTEWVEDHVEVLNRTAIAYINLDMGAYGPHFHAAASPSLANLIRDVTKGVKDPNSGKSVYKLWNQEAGVDTPQGRVPRISPLGFGSDYVAFLQFVGVAAMDIKFEGDYGVYHSNYDSFHWMEKFGDPTWEYHKTLASIVGRIVLSLAHDEILPFDYAPYSYELTRYATDVSTALQTAEFPIEWASSLHEAIQLFSKAVNKLNKAIDGLSDIETKTNAEQMDEPKLVVQGNDNNEIMMITSFDADLSASKKHKKRPNAKKLNKILGFGERAFINKDGIPGRPWYKHVVYAPGEWSGYGAEMFPAIHEAIRAHNETRVLNAIAVASHQIQQAAEMLSP</sequence>
<dbReference type="STRING" id="403673.A0A177WHC6"/>
<dbReference type="Pfam" id="PF04253">
    <property type="entry name" value="TFR_dimer"/>
    <property type="match status" value="1"/>
</dbReference>
<dbReference type="OrthoDB" id="5841748at2759"/>
<comment type="similarity">
    <text evidence="1">Belongs to the peptidase M28 family. M28B subfamily.</text>
</comment>
<evidence type="ECO:0000259" key="3">
    <source>
        <dbReference type="Pfam" id="PF02225"/>
    </source>
</evidence>
<dbReference type="EMBL" id="DS022302">
    <property type="protein sequence ID" value="OAJ38751.1"/>
    <property type="molecule type" value="Genomic_DNA"/>
</dbReference>
<keyword evidence="2" id="KW-0732">Signal</keyword>
<dbReference type="Gene3D" id="3.40.630.10">
    <property type="entry name" value="Zn peptidases"/>
    <property type="match status" value="1"/>
</dbReference>
<evidence type="ECO:0000313" key="7">
    <source>
        <dbReference type="Proteomes" id="UP000077115"/>
    </source>
</evidence>
<reference evidence="6 7" key="2">
    <citation type="submission" date="2016-05" db="EMBL/GenBank/DDBJ databases">
        <title>Lineage-specific infection strategies underlie the spectrum of fungal disease in amphibians.</title>
        <authorList>
            <person name="Cuomo C.A."/>
            <person name="Farrer R.A."/>
            <person name="James T."/>
            <person name="Longcore J."/>
            <person name="Birren B."/>
        </authorList>
    </citation>
    <scope>NUCLEOTIDE SEQUENCE [LARGE SCALE GENOMIC DNA]</scope>
    <source>
        <strain evidence="6 7">JEL423</strain>
    </source>
</reference>